<dbReference type="FunFam" id="1.25.40.90:FF:000006">
    <property type="entry name" value="Clathrin interactor 1"/>
    <property type="match status" value="1"/>
</dbReference>
<dbReference type="WBParaSite" id="OFLC_0000365901-mRNA-1">
    <property type="protein sequence ID" value="OFLC_0000365901-mRNA-1"/>
    <property type="gene ID" value="OFLC_0000365901"/>
</dbReference>
<evidence type="ECO:0000256" key="4">
    <source>
        <dbReference type="ARBA" id="ARBA00022553"/>
    </source>
</evidence>
<dbReference type="GO" id="GO:0005768">
    <property type="term" value="C:endosome"/>
    <property type="evidence" value="ECO:0007669"/>
    <property type="project" value="TreeGrafter"/>
</dbReference>
<dbReference type="GO" id="GO:0005886">
    <property type="term" value="C:plasma membrane"/>
    <property type="evidence" value="ECO:0007669"/>
    <property type="project" value="TreeGrafter"/>
</dbReference>
<dbReference type="Gene3D" id="1.25.40.90">
    <property type="match status" value="1"/>
</dbReference>
<evidence type="ECO:0000259" key="7">
    <source>
        <dbReference type="PROSITE" id="PS50942"/>
    </source>
</evidence>
<dbReference type="EMBL" id="UZAJ01002530">
    <property type="protein sequence ID" value="VDO37342.1"/>
    <property type="molecule type" value="Genomic_DNA"/>
</dbReference>
<evidence type="ECO:0000256" key="5">
    <source>
        <dbReference type="ARBA" id="ARBA00023121"/>
    </source>
</evidence>
<protein>
    <submittedName>
        <fullName evidence="10">ENTH domain-containing protein</fullName>
    </submittedName>
</protein>
<evidence type="ECO:0000256" key="1">
    <source>
        <dbReference type="ARBA" id="ARBA00004496"/>
    </source>
</evidence>
<keyword evidence="4" id="KW-0597">Phosphoprotein</keyword>
<name>A0A183H848_9BILA</name>
<keyword evidence="3" id="KW-0963">Cytoplasm</keyword>
<keyword evidence="9" id="KW-1185">Reference proteome</keyword>
<dbReference type="InterPro" id="IPR003903">
    <property type="entry name" value="UIM_dom"/>
</dbReference>
<dbReference type="SUPFAM" id="SSF48464">
    <property type="entry name" value="ENTH/VHS domain"/>
    <property type="match status" value="1"/>
</dbReference>
<evidence type="ECO:0000313" key="9">
    <source>
        <dbReference type="Proteomes" id="UP000267606"/>
    </source>
</evidence>
<feature type="region of interest" description="Disordered" evidence="6">
    <location>
        <begin position="190"/>
        <end position="213"/>
    </location>
</feature>
<gene>
    <name evidence="8" type="ORF">OFLC_LOCUS3660</name>
</gene>
<dbReference type="GO" id="GO:0030125">
    <property type="term" value="C:clathrin vesicle coat"/>
    <property type="evidence" value="ECO:0007669"/>
    <property type="project" value="TreeGrafter"/>
</dbReference>
<dbReference type="PANTHER" id="PTHR12276:SF115">
    <property type="entry name" value="FI19443P1"/>
    <property type="match status" value="1"/>
</dbReference>
<evidence type="ECO:0000256" key="6">
    <source>
        <dbReference type="SAM" id="MobiDB-lite"/>
    </source>
</evidence>
<dbReference type="PROSITE" id="PS50330">
    <property type="entry name" value="UIM"/>
    <property type="match status" value="1"/>
</dbReference>
<reference evidence="8 9" key="2">
    <citation type="submission" date="2018-11" db="EMBL/GenBank/DDBJ databases">
        <authorList>
            <consortium name="Pathogen Informatics"/>
        </authorList>
    </citation>
    <scope>NUCLEOTIDE SEQUENCE [LARGE SCALE GENOMIC DNA]</scope>
</reference>
<dbReference type="CDD" id="cd16990">
    <property type="entry name" value="ENTH_Epsin"/>
    <property type="match status" value="1"/>
</dbReference>
<dbReference type="Pfam" id="PF01417">
    <property type="entry name" value="ENTH"/>
    <property type="match status" value="1"/>
</dbReference>
<comment type="similarity">
    <text evidence="2">Belongs to the epsin family.</text>
</comment>
<accession>A0A183H848</accession>
<dbReference type="SMART" id="SM00726">
    <property type="entry name" value="UIM"/>
    <property type="match status" value="2"/>
</dbReference>
<feature type="domain" description="ENTH" evidence="7">
    <location>
        <begin position="44"/>
        <end position="176"/>
    </location>
</feature>
<comment type="subcellular location">
    <subcellularLocation>
        <location evidence="1">Cytoplasm</location>
    </subcellularLocation>
</comment>
<sequence length="349" mass="39607">MITNYSTCFRYYLCYLSVPMSISTIRRQVKNVAYNFSDAQTMFAFIICVVKELVSVRMVCCSNDPWGPSTALMSEIADLTHNPMSFTEIMSMLWKRLNDHGKNWRHVYKSLVLLDYLIKCGSEKVAQQCRENIYSIETLKDFQHIEDNRDQGMNVREKAKQMVSLLYDEERLKNERTKFMMTRKKFMSGSGISSDGSVRHMRKSDNGPAFESELEDARPASAGEEEMQLQIALALSREENEKEEELRKKDDIGLQMALNESRREIERMNSMDTIGQNTVPSSTLSQSAIDDLLSLGVGQPAEQITPNPWGGPVADPWAPASGIASAAVVGWCFSINSHFLLLMECVLFQ</sequence>
<reference evidence="10" key="1">
    <citation type="submission" date="2016-06" db="UniProtKB">
        <authorList>
            <consortium name="WormBaseParasite"/>
        </authorList>
    </citation>
    <scope>IDENTIFICATION</scope>
</reference>
<evidence type="ECO:0000256" key="3">
    <source>
        <dbReference type="ARBA" id="ARBA00022490"/>
    </source>
</evidence>
<dbReference type="SMART" id="SM00273">
    <property type="entry name" value="ENTH"/>
    <property type="match status" value="1"/>
</dbReference>
<dbReference type="InterPro" id="IPR013809">
    <property type="entry name" value="ENTH"/>
</dbReference>
<dbReference type="PROSITE" id="PS50942">
    <property type="entry name" value="ENTH"/>
    <property type="match status" value="1"/>
</dbReference>
<dbReference type="AlphaFoldDB" id="A0A183H848"/>
<dbReference type="GO" id="GO:0005543">
    <property type="term" value="F:phospholipid binding"/>
    <property type="evidence" value="ECO:0007669"/>
    <property type="project" value="TreeGrafter"/>
</dbReference>
<evidence type="ECO:0000313" key="8">
    <source>
        <dbReference type="EMBL" id="VDO37342.1"/>
    </source>
</evidence>
<dbReference type="PANTHER" id="PTHR12276">
    <property type="entry name" value="EPSIN/ENT-RELATED"/>
    <property type="match status" value="1"/>
</dbReference>
<organism evidence="10">
    <name type="scientific">Onchocerca flexuosa</name>
    <dbReference type="NCBI Taxonomy" id="387005"/>
    <lineage>
        <taxon>Eukaryota</taxon>
        <taxon>Metazoa</taxon>
        <taxon>Ecdysozoa</taxon>
        <taxon>Nematoda</taxon>
        <taxon>Chromadorea</taxon>
        <taxon>Rhabditida</taxon>
        <taxon>Spirurina</taxon>
        <taxon>Spiruromorpha</taxon>
        <taxon>Filarioidea</taxon>
        <taxon>Onchocercidae</taxon>
        <taxon>Onchocerca</taxon>
    </lineage>
</organism>
<keyword evidence="5" id="KW-0446">Lipid-binding</keyword>
<dbReference type="GO" id="GO:0006897">
    <property type="term" value="P:endocytosis"/>
    <property type="evidence" value="ECO:0007669"/>
    <property type="project" value="TreeGrafter"/>
</dbReference>
<evidence type="ECO:0000256" key="2">
    <source>
        <dbReference type="ARBA" id="ARBA00010130"/>
    </source>
</evidence>
<dbReference type="InterPro" id="IPR008942">
    <property type="entry name" value="ENTH_VHS"/>
</dbReference>
<dbReference type="GO" id="GO:0030276">
    <property type="term" value="F:clathrin binding"/>
    <property type="evidence" value="ECO:0007669"/>
    <property type="project" value="TreeGrafter"/>
</dbReference>
<proteinExistence type="inferred from homology"/>
<dbReference type="STRING" id="387005.A0A183H848"/>
<dbReference type="Proteomes" id="UP000267606">
    <property type="component" value="Unassembled WGS sequence"/>
</dbReference>
<evidence type="ECO:0000313" key="10">
    <source>
        <dbReference type="WBParaSite" id="OFLC_0000365901-mRNA-1"/>
    </source>
</evidence>